<protein>
    <submittedName>
        <fullName evidence="2">Uncharacterized protein</fullName>
    </submittedName>
</protein>
<name>A0A8J2NXU0_9HEXA</name>
<keyword evidence="1" id="KW-0812">Transmembrane</keyword>
<sequence>MWIIFLILPIAHKSLSIEVFRFTIFQSFWFYIQPQTVPATRMNLLSVILALLAIIVGSINAVNLVPRKIQPPRVQTENVRYARSPAGLDHAGTLRQFQGSQTGRIFLISIYSLLKV</sequence>
<dbReference type="EMBL" id="CAJVCH010107245">
    <property type="protein sequence ID" value="CAG7724234.1"/>
    <property type="molecule type" value="Genomic_DNA"/>
</dbReference>
<reference evidence="2" key="1">
    <citation type="submission" date="2021-06" db="EMBL/GenBank/DDBJ databases">
        <authorList>
            <person name="Hodson N. C."/>
            <person name="Mongue J. A."/>
            <person name="Jaron S. K."/>
        </authorList>
    </citation>
    <scope>NUCLEOTIDE SEQUENCE</scope>
</reference>
<gene>
    <name evidence="2" type="ORF">AFUS01_LOCUS13268</name>
</gene>
<keyword evidence="1" id="KW-1133">Transmembrane helix</keyword>
<organism evidence="2 3">
    <name type="scientific">Allacma fusca</name>
    <dbReference type="NCBI Taxonomy" id="39272"/>
    <lineage>
        <taxon>Eukaryota</taxon>
        <taxon>Metazoa</taxon>
        <taxon>Ecdysozoa</taxon>
        <taxon>Arthropoda</taxon>
        <taxon>Hexapoda</taxon>
        <taxon>Collembola</taxon>
        <taxon>Symphypleona</taxon>
        <taxon>Sminthuridae</taxon>
        <taxon>Allacma</taxon>
    </lineage>
</organism>
<keyword evidence="3" id="KW-1185">Reference proteome</keyword>
<evidence type="ECO:0000313" key="2">
    <source>
        <dbReference type="EMBL" id="CAG7724234.1"/>
    </source>
</evidence>
<comment type="caution">
    <text evidence="2">The sequence shown here is derived from an EMBL/GenBank/DDBJ whole genome shotgun (WGS) entry which is preliminary data.</text>
</comment>
<accession>A0A8J2NXU0</accession>
<proteinExistence type="predicted"/>
<dbReference type="Proteomes" id="UP000708208">
    <property type="component" value="Unassembled WGS sequence"/>
</dbReference>
<feature type="transmembrane region" description="Helical" evidence="1">
    <location>
        <begin position="44"/>
        <end position="65"/>
    </location>
</feature>
<keyword evidence="1" id="KW-0472">Membrane</keyword>
<evidence type="ECO:0000256" key="1">
    <source>
        <dbReference type="SAM" id="Phobius"/>
    </source>
</evidence>
<dbReference type="AlphaFoldDB" id="A0A8J2NXU0"/>
<evidence type="ECO:0000313" key="3">
    <source>
        <dbReference type="Proteomes" id="UP000708208"/>
    </source>
</evidence>